<keyword evidence="2" id="KW-1185">Reference proteome</keyword>
<evidence type="ECO:0000256" key="1">
    <source>
        <dbReference type="SAM" id="SignalP"/>
    </source>
</evidence>
<proteinExistence type="predicted"/>
<reference evidence="3" key="1">
    <citation type="submission" date="2025-08" db="UniProtKB">
        <authorList>
            <consortium name="RefSeq"/>
        </authorList>
    </citation>
    <scope>IDENTIFICATION</scope>
    <source>
        <strain evidence="3">Mau12</strain>
        <tissue evidence="3">Whole Body</tissue>
    </source>
</reference>
<dbReference type="Proteomes" id="UP000515162">
    <property type="component" value="Chromosome 2L"/>
</dbReference>
<protein>
    <submittedName>
        <fullName evidence="3">Uncharacterized protein LOC117136577</fullName>
    </submittedName>
</protein>
<accession>A0A6P8JD31</accession>
<gene>
    <name evidence="3" type="primary">LOC117136577</name>
</gene>
<name>A0A6P8JD31_DROMA</name>
<evidence type="ECO:0000313" key="3">
    <source>
        <dbReference type="RefSeq" id="XP_033153440.1"/>
    </source>
</evidence>
<feature type="chain" id="PRO_5028139817" evidence="1">
    <location>
        <begin position="24"/>
        <end position="251"/>
    </location>
</feature>
<feature type="signal peptide" evidence="1">
    <location>
        <begin position="1"/>
        <end position="23"/>
    </location>
</feature>
<keyword evidence="1" id="KW-0732">Signal</keyword>
<dbReference type="AlphaFoldDB" id="A0A6P8JD31"/>
<dbReference type="RefSeq" id="XP_033153440.1">
    <property type="nucleotide sequence ID" value="XM_033297549.1"/>
</dbReference>
<dbReference type="GeneID" id="117136577"/>
<dbReference type="PANTHER" id="PTHR47890:SF1">
    <property type="entry name" value="LD24308P"/>
    <property type="match status" value="1"/>
</dbReference>
<evidence type="ECO:0000313" key="2">
    <source>
        <dbReference type="Proteomes" id="UP000515162"/>
    </source>
</evidence>
<organism evidence="2 3">
    <name type="scientific">Drosophila mauritiana</name>
    <name type="common">Fruit fly</name>
    <dbReference type="NCBI Taxonomy" id="7226"/>
    <lineage>
        <taxon>Eukaryota</taxon>
        <taxon>Metazoa</taxon>
        <taxon>Ecdysozoa</taxon>
        <taxon>Arthropoda</taxon>
        <taxon>Hexapoda</taxon>
        <taxon>Insecta</taxon>
        <taxon>Pterygota</taxon>
        <taxon>Neoptera</taxon>
        <taxon>Endopterygota</taxon>
        <taxon>Diptera</taxon>
        <taxon>Brachycera</taxon>
        <taxon>Muscomorpha</taxon>
        <taxon>Ephydroidea</taxon>
        <taxon>Drosophilidae</taxon>
        <taxon>Drosophila</taxon>
        <taxon>Sophophora</taxon>
    </lineage>
</organism>
<sequence length="251" mass="28806">MNARCTLIFTLATLLAIGKTAHARTYYLMGEEDKIHLEKIFREINKLNELTRYTYAAAYSIASNNYVNESAASVSDILEMFNTFRWISKHYKKMRKFESAEWENFTQLNLAEAQVFTGDKGNLQSMEQIYLNFFGKDDLISRMAFLNQKLPLMDAQVSTKSSVLSIPYPSDNQFIEFTNTGFIQDAAQRTVPFLDIQDVVSEPPVPLTGIGIYYKGQNGYGGFLAPRLITYDFTSYVQMPTWKSMHFKDTE</sequence>
<dbReference type="PANTHER" id="PTHR47890">
    <property type="entry name" value="LD24308P"/>
    <property type="match status" value="1"/>
</dbReference>